<organism evidence="1 2">
    <name type="scientific">Sporolactobacillus terrae</name>
    <dbReference type="NCBI Taxonomy" id="269673"/>
    <lineage>
        <taxon>Bacteria</taxon>
        <taxon>Bacillati</taxon>
        <taxon>Bacillota</taxon>
        <taxon>Bacilli</taxon>
        <taxon>Bacillales</taxon>
        <taxon>Sporolactobacillaceae</taxon>
        <taxon>Sporolactobacillus</taxon>
    </lineage>
</organism>
<proteinExistence type="predicted"/>
<name>A0ABX5Q3Q5_9BACL</name>
<evidence type="ECO:0000313" key="1">
    <source>
        <dbReference type="EMBL" id="QAA21271.1"/>
    </source>
</evidence>
<sequence>MIVRLALRLVFRYNSEVGFLAMMRKVADTPGSFAKAGGLEIFVEQVCFSKMDERRREYNGKAKDSHSFKSV</sequence>
<gene>
    <name evidence="1" type="ORF">C0674_00685</name>
</gene>
<reference evidence="1 2" key="1">
    <citation type="submission" date="2018-01" db="EMBL/GenBank/DDBJ databases">
        <title>Complete genome sequencing of Sporolactobacillus terrae DLG3.</title>
        <authorList>
            <person name="Nam Y.-D."/>
            <person name="Kang J."/>
            <person name="Chung W.-H."/>
        </authorList>
    </citation>
    <scope>NUCLEOTIDE SEQUENCE [LARGE SCALE GENOMIC DNA]</scope>
    <source>
        <strain evidence="1 2">DLG3</strain>
    </source>
</reference>
<keyword evidence="2" id="KW-1185">Reference proteome</keyword>
<evidence type="ECO:0000313" key="2">
    <source>
        <dbReference type="Proteomes" id="UP000285882"/>
    </source>
</evidence>
<dbReference type="EMBL" id="CP025688">
    <property type="protein sequence ID" value="QAA21271.1"/>
    <property type="molecule type" value="Genomic_DNA"/>
</dbReference>
<accession>A0ABX5Q3Q5</accession>
<protein>
    <submittedName>
        <fullName evidence="1">Uncharacterized protein</fullName>
    </submittedName>
</protein>
<dbReference type="Proteomes" id="UP000285882">
    <property type="component" value="Chromosome"/>
</dbReference>